<dbReference type="PANTHER" id="PTHR43615">
    <property type="entry name" value="PHOSPHOENOLPYRUVATE SYNTHASE-RELATED"/>
    <property type="match status" value="1"/>
</dbReference>
<proteinExistence type="predicted"/>
<dbReference type="Pfam" id="PF00391">
    <property type="entry name" value="PEP-utilizers"/>
    <property type="match status" value="1"/>
</dbReference>
<organism evidence="2 3">
    <name type="scientific">Candidatus Magasanikbacteria bacterium GW2011_GWA2_56_11</name>
    <dbReference type="NCBI Taxonomy" id="1619044"/>
    <lineage>
        <taxon>Bacteria</taxon>
        <taxon>Candidatus Magasanikiibacteriota</taxon>
    </lineage>
</organism>
<sequence>MTSLAGVLWLPIFTRTGYPYFILNLALQGYIYDMPAALGWGYRDQLLCYHQDVVRSFYSLRDSDDFKKFIASKTEGEINDLLSTILERADRLESVSRMIADKCRENALVGEPGLILPWLEGWAQAVRGLYAVYRLPTLLDANARGKFSEAVWIKAQQIKDHCGRIFAAADKNAGRPLATLIAMPITLPPEDVFLLSAEELAASLRQGRSAITDAEIAARRDRFILGALDKQIIRYTGEAALVNEPVARIPITPSAQCELRGTGACPGTATGKIRVVVKAEDLAANQEPIIIVCPMTTVQFTPYLAHAQAIITDEGGVTCHAAVLAREFRIPCVIGTKIATQVFKDGDLVEVDANQGIVRKIQ</sequence>
<name>A0A0G1YDR1_9BACT</name>
<dbReference type="InterPro" id="IPR051549">
    <property type="entry name" value="PEP_Utilizing_Enz"/>
</dbReference>
<comment type="caution">
    <text evidence="2">The sequence shown here is derived from an EMBL/GenBank/DDBJ whole genome shotgun (WGS) entry which is preliminary data.</text>
</comment>
<gene>
    <name evidence="2" type="ORF">UY92_C0015G0020</name>
</gene>
<dbReference type="AlphaFoldDB" id="A0A0G1YDR1"/>
<evidence type="ECO:0000259" key="1">
    <source>
        <dbReference type="Pfam" id="PF00391"/>
    </source>
</evidence>
<dbReference type="Gene3D" id="3.50.30.10">
    <property type="entry name" value="Phosphohistidine domain"/>
    <property type="match status" value="1"/>
</dbReference>
<keyword evidence="2" id="KW-0670">Pyruvate</keyword>
<protein>
    <submittedName>
        <fullName evidence="2">Phosphoenolpyruvate synthetase</fullName>
    </submittedName>
</protein>
<evidence type="ECO:0000313" key="2">
    <source>
        <dbReference type="EMBL" id="KKW41608.1"/>
    </source>
</evidence>
<dbReference type="PROSITE" id="PS00370">
    <property type="entry name" value="PEP_ENZYMES_PHOS_SITE"/>
    <property type="match status" value="1"/>
</dbReference>
<dbReference type="Proteomes" id="UP000033870">
    <property type="component" value="Unassembled WGS sequence"/>
</dbReference>
<dbReference type="InterPro" id="IPR036637">
    <property type="entry name" value="Phosphohistidine_dom_sf"/>
</dbReference>
<dbReference type="SUPFAM" id="SSF52009">
    <property type="entry name" value="Phosphohistidine domain"/>
    <property type="match status" value="1"/>
</dbReference>
<dbReference type="InterPro" id="IPR008279">
    <property type="entry name" value="PEP-util_enz_mobile_dom"/>
</dbReference>
<dbReference type="PANTHER" id="PTHR43615:SF1">
    <property type="entry name" value="PPDK_N DOMAIN-CONTAINING PROTEIN"/>
    <property type="match status" value="1"/>
</dbReference>
<dbReference type="GO" id="GO:0016772">
    <property type="term" value="F:transferase activity, transferring phosphorus-containing groups"/>
    <property type="evidence" value="ECO:0007669"/>
    <property type="project" value="InterPro"/>
</dbReference>
<dbReference type="InterPro" id="IPR018274">
    <property type="entry name" value="PEP_util_AS"/>
</dbReference>
<feature type="domain" description="PEP-utilising enzyme mobile" evidence="1">
    <location>
        <begin position="287"/>
        <end position="356"/>
    </location>
</feature>
<dbReference type="STRING" id="1619044.UY92_C0015G0020"/>
<evidence type="ECO:0000313" key="3">
    <source>
        <dbReference type="Proteomes" id="UP000033870"/>
    </source>
</evidence>
<dbReference type="EMBL" id="LCRX01000015">
    <property type="protein sequence ID" value="KKW41608.1"/>
    <property type="molecule type" value="Genomic_DNA"/>
</dbReference>
<accession>A0A0G1YDR1</accession>
<reference evidence="2 3" key="1">
    <citation type="journal article" date="2015" name="Nature">
        <title>rRNA introns, odd ribosomes, and small enigmatic genomes across a large radiation of phyla.</title>
        <authorList>
            <person name="Brown C.T."/>
            <person name="Hug L.A."/>
            <person name="Thomas B.C."/>
            <person name="Sharon I."/>
            <person name="Castelle C.J."/>
            <person name="Singh A."/>
            <person name="Wilkins M.J."/>
            <person name="Williams K.H."/>
            <person name="Banfield J.F."/>
        </authorList>
    </citation>
    <scope>NUCLEOTIDE SEQUENCE [LARGE SCALE GENOMIC DNA]</scope>
</reference>
<dbReference type="PATRIC" id="fig|1619044.3.peg.1136"/>